<dbReference type="Proteomes" id="UP000247980">
    <property type="component" value="Unassembled WGS sequence"/>
</dbReference>
<dbReference type="AlphaFoldDB" id="A0A2V5J9T3"/>
<dbReference type="EMBL" id="QJVC01000001">
    <property type="protein sequence ID" value="PYI40010.1"/>
    <property type="molecule type" value="Genomic_DNA"/>
</dbReference>
<evidence type="ECO:0000256" key="1">
    <source>
        <dbReference type="SAM" id="SignalP"/>
    </source>
</evidence>
<comment type="caution">
    <text evidence="2">The sequence shown here is derived from an EMBL/GenBank/DDBJ whole genome shotgun (WGS) entry which is preliminary data.</text>
</comment>
<evidence type="ECO:0008006" key="4">
    <source>
        <dbReference type="Google" id="ProtNLM"/>
    </source>
</evidence>
<organism evidence="2 3">
    <name type="scientific">Arthrobacter psychrolactophilus</name>
    <dbReference type="NCBI Taxonomy" id="92442"/>
    <lineage>
        <taxon>Bacteria</taxon>
        <taxon>Bacillati</taxon>
        <taxon>Actinomycetota</taxon>
        <taxon>Actinomycetes</taxon>
        <taxon>Micrococcales</taxon>
        <taxon>Micrococcaceae</taxon>
        <taxon>Arthrobacter</taxon>
    </lineage>
</organism>
<protein>
    <recommendedName>
        <fullName evidence="4">Htaa domain-containing protein</fullName>
    </recommendedName>
</protein>
<accession>A0A2V5J9T3</accession>
<keyword evidence="1" id="KW-0732">Signal</keyword>
<keyword evidence="3" id="KW-1185">Reference proteome</keyword>
<feature type="chain" id="PRO_5015985187" description="Htaa domain-containing protein" evidence="1">
    <location>
        <begin position="29"/>
        <end position="425"/>
    </location>
</feature>
<sequence length="425" mass="44177">MTRHLWASLSLIAVLITAPMALSFPAQAATETSDNPGISVDVVIPGATAISVTDAQLRWGLNQEVTSGAYFGGCHFLSAGTAGDTGSSRIWTLEDGLYAASQANTRIEKPDSAGKWVIDSWNGKCLAANGKAVGTTAKETGTGAQAVIDGGTGTINAGEGSASIQWRGSFTVAMYGGMTYWSVIDPILSVENGKGTLRAEVSGYAADRSDTTSWSSLPKRMVTLATLPNVALGDKGIVTDPAYRKVLAAGVEPIQNRDGGNANWGAFPQDFLDFQTSTGQGAYWYSSGGLRDAAKVASTLYISYSADIPVTIPIPAIVTPTSPPTATSGGSLPAVPATAAPQQASGTVTGTAPVAGIVRTAATPVAQTMNWLGGSFIPQVVDIAKNHRDALLWSSAALLGLSAFTWVGFKRRWLQLPFLEKSTRN</sequence>
<proteinExistence type="predicted"/>
<name>A0A2V5J9T3_9MICC</name>
<dbReference type="OrthoDB" id="7210788at2"/>
<gene>
    <name evidence="2" type="ORF">CVS30_00265</name>
</gene>
<evidence type="ECO:0000313" key="2">
    <source>
        <dbReference type="EMBL" id="PYI40010.1"/>
    </source>
</evidence>
<dbReference type="RefSeq" id="WP_110483337.1">
    <property type="nucleotide sequence ID" value="NZ_QJVC01000001.1"/>
</dbReference>
<reference evidence="2 3" key="1">
    <citation type="submission" date="2018-05" db="EMBL/GenBank/DDBJ databases">
        <title>Genetic diversity of glacier-inhabiting Cryobacterium bacteria in China and description of Cryobacterium mengkeensis sp. nov. and Arthrobacter glacialis sp. nov.</title>
        <authorList>
            <person name="Liu Q."/>
            <person name="Xin Y.-H."/>
        </authorList>
    </citation>
    <scope>NUCLEOTIDE SEQUENCE [LARGE SCALE GENOMIC DNA]</scope>
    <source>
        <strain evidence="2 3">B7</strain>
    </source>
</reference>
<evidence type="ECO:0000313" key="3">
    <source>
        <dbReference type="Proteomes" id="UP000247980"/>
    </source>
</evidence>
<feature type="signal peptide" evidence="1">
    <location>
        <begin position="1"/>
        <end position="28"/>
    </location>
</feature>